<dbReference type="InterPro" id="IPR002645">
    <property type="entry name" value="STAS_dom"/>
</dbReference>
<feature type="transmembrane region" description="Helical" evidence="1">
    <location>
        <begin position="288"/>
        <end position="310"/>
    </location>
</feature>
<dbReference type="Proteomes" id="UP000248887">
    <property type="component" value="Unassembled WGS sequence"/>
</dbReference>
<dbReference type="InterPro" id="IPR030802">
    <property type="entry name" value="Permease_MalE"/>
</dbReference>
<keyword evidence="1" id="KW-1133">Transmembrane helix</keyword>
<feature type="transmembrane region" description="Helical" evidence="1">
    <location>
        <begin position="176"/>
        <end position="200"/>
    </location>
</feature>
<sequence>MGAAEAPLLATARHGRELVFVGNGLWTAAQARALEGAVESSLAQLSGDAAETARLDLSGVRRFDTVGAVVLDRLTRALHESGVRMQVVGLDKRFQPLLDEVERGCHQVPPPRPHVNAVVGGLEVVGRTMVETGRDALTLLSFIGAVVSALLRVVVRPLTFRWTSMIYHLERTGLRAVPIIALITFLIGCIIAQQGIFHFRKFGATTYVVDMVGILTLRELGVLIVSIMVAGRSGSAFTAELGSMRMREEVDALRVMGFDPNEVLVLPRLVALIIAVPLLTFIGNMCALFGGGLVAWLYGSISPTIFISRLQEAISLSTFEVGMIKAPFMAAIIGLIACMEGMRVGGSAESLGAHTTASVVKAIFLVIVVDGLFAMFFAAIDM</sequence>
<dbReference type="PANTHER" id="PTHR30188:SF3">
    <property type="entry name" value="ABC TRANSPORTER PERMEASE"/>
    <property type="match status" value="1"/>
</dbReference>
<dbReference type="PROSITE" id="PS50801">
    <property type="entry name" value="STAS"/>
    <property type="match status" value="1"/>
</dbReference>
<evidence type="ECO:0000313" key="4">
    <source>
        <dbReference type="Proteomes" id="UP000248887"/>
    </source>
</evidence>
<feature type="transmembrane region" description="Helical" evidence="1">
    <location>
        <begin position="136"/>
        <end position="155"/>
    </location>
</feature>
<feature type="transmembrane region" description="Helical" evidence="1">
    <location>
        <begin position="263"/>
        <end position="282"/>
    </location>
</feature>
<name>A0A2W5QYP6_ANCNO</name>
<dbReference type="PANTHER" id="PTHR30188">
    <property type="entry name" value="ABC TRANSPORTER PERMEASE PROTEIN-RELATED"/>
    <property type="match status" value="1"/>
</dbReference>
<dbReference type="InterPro" id="IPR036513">
    <property type="entry name" value="STAS_dom_sf"/>
</dbReference>
<dbReference type="Pfam" id="PF02405">
    <property type="entry name" value="MlaE"/>
    <property type="match status" value="1"/>
</dbReference>
<organism evidence="3 4">
    <name type="scientific">Ancylobacter novellus</name>
    <name type="common">Thiobacillus novellus</name>
    <dbReference type="NCBI Taxonomy" id="921"/>
    <lineage>
        <taxon>Bacteria</taxon>
        <taxon>Pseudomonadati</taxon>
        <taxon>Pseudomonadota</taxon>
        <taxon>Alphaproteobacteria</taxon>
        <taxon>Hyphomicrobiales</taxon>
        <taxon>Xanthobacteraceae</taxon>
        <taxon>Ancylobacter</taxon>
    </lineage>
</organism>
<accession>A0A2W5QYP6</accession>
<proteinExistence type="predicted"/>
<protein>
    <submittedName>
        <fullName evidence="3">ABC transporter permease</fullName>
    </submittedName>
</protein>
<comment type="caution">
    <text evidence="3">The sequence shown here is derived from an EMBL/GenBank/DDBJ whole genome shotgun (WGS) entry which is preliminary data.</text>
</comment>
<evidence type="ECO:0000313" key="3">
    <source>
        <dbReference type="EMBL" id="PZQ80045.1"/>
    </source>
</evidence>
<dbReference type="SUPFAM" id="SSF52091">
    <property type="entry name" value="SpoIIaa-like"/>
    <property type="match status" value="1"/>
</dbReference>
<keyword evidence="1" id="KW-0472">Membrane</keyword>
<keyword evidence="1" id="KW-0812">Transmembrane</keyword>
<evidence type="ECO:0000259" key="2">
    <source>
        <dbReference type="PROSITE" id="PS50801"/>
    </source>
</evidence>
<feature type="transmembrane region" description="Helical" evidence="1">
    <location>
        <begin position="362"/>
        <end position="380"/>
    </location>
</feature>
<evidence type="ECO:0000256" key="1">
    <source>
        <dbReference type="SAM" id="Phobius"/>
    </source>
</evidence>
<dbReference type="EMBL" id="QFQD01000073">
    <property type="protein sequence ID" value="PZQ80045.1"/>
    <property type="molecule type" value="Genomic_DNA"/>
</dbReference>
<reference evidence="3 4" key="1">
    <citation type="submission" date="2017-08" db="EMBL/GenBank/DDBJ databases">
        <title>Infants hospitalized years apart are colonized by the same room-sourced microbial strains.</title>
        <authorList>
            <person name="Brooks B."/>
            <person name="Olm M.R."/>
            <person name="Firek B.A."/>
            <person name="Baker R."/>
            <person name="Thomas B.C."/>
            <person name="Morowitz M.J."/>
            <person name="Banfield J.F."/>
        </authorList>
    </citation>
    <scope>NUCLEOTIDE SEQUENCE [LARGE SCALE GENOMIC DNA]</scope>
    <source>
        <strain evidence="3">S2_005_001_R2_27</strain>
    </source>
</reference>
<dbReference type="AlphaFoldDB" id="A0A2W5QYP6"/>
<dbReference type="GO" id="GO:0005548">
    <property type="term" value="F:phospholipid transporter activity"/>
    <property type="evidence" value="ECO:0007669"/>
    <property type="project" value="TreeGrafter"/>
</dbReference>
<feature type="transmembrane region" description="Helical" evidence="1">
    <location>
        <begin position="322"/>
        <end position="342"/>
    </location>
</feature>
<feature type="domain" description="STAS" evidence="2">
    <location>
        <begin position="55"/>
        <end position="99"/>
    </location>
</feature>
<dbReference type="GO" id="GO:0043190">
    <property type="term" value="C:ATP-binding cassette (ABC) transporter complex"/>
    <property type="evidence" value="ECO:0007669"/>
    <property type="project" value="InterPro"/>
</dbReference>
<gene>
    <name evidence="3" type="ORF">DI549_18255</name>
</gene>
<dbReference type="Gene3D" id="3.30.750.24">
    <property type="entry name" value="STAS domain"/>
    <property type="match status" value="1"/>
</dbReference>